<dbReference type="InterPro" id="IPR012677">
    <property type="entry name" value="Nucleotide-bd_a/b_plait_sf"/>
</dbReference>
<feature type="region of interest" description="Disordered" evidence="1">
    <location>
        <begin position="1"/>
        <end position="27"/>
    </location>
</feature>
<dbReference type="SUPFAM" id="SSF54928">
    <property type="entry name" value="RNA-binding domain, RBD"/>
    <property type="match status" value="1"/>
</dbReference>
<feature type="region of interest" description="Disordered" evidence="1">
    <location>
        <begin position="40"/>
        <end position="59"/>
    </location>
</feature>
<reference evidence="2" key="1">
    <citation type="submission" date="2015-12" db="EMBL/GenBank/DDBJ databases">
        <title>Update maize B73 reference genome by single molecule sequencing technologies.</title>
        <authorList>
            <consortium name="Maize Genome Sequencing Project"/>
            <person name="Ware D."/>
        </authorList>
    </citation>
    <scope>NUCLEOTIDE SEQUENCE</scope>
    <source>
        <tissue evidence="2">Seedling</tissue>
    </source>
</reference>
<sequence>MDSPSGLWWRPAPSSCPPFPSTPSMSPRYVGDPIVASFASSQLPPSTIEARPQRPPLPARHGARLATATAGPAPPTATPLVLHHPLAKAPSVSLKPPSPTDFCGSPRDADACGRARQDLSLTDAPPRSRRRGRRDTYCRGSPGDADACGGAWLDLSLTDERLRPTHRVPVVHLGLLLGATSPPSPRCCTCLYRGDMPKHVTEANLLVLFCEVATVEEVTIIKDKATKVSRGVDLPGPRSGLAALPSPRLLPLETFCAQVGRYGRYGHLGLAVNLTTYKDCFNFDGNRISINRSGDWSSFCWDKLCTGPEHLISGCECHESDTQQTTNSGTPLIDHPECKSRPDSGLSAITELDPGYITGTVICISLTLLLLSKEKGKGKHLALILFYWARFQVLSLQYGKNGSNGSVRVNGPVTDSRYPAHQQIPQAYGYRQMPARLDSTNPSQAMGGYTLQSQKETLFEELPF</sequence>
<dbReference type="InParanoid" id="A0A1D6G1T9"/>
<dbReference type="InterPro" id="IPR035979">
    <property type="entry name" value="RBD_domain_sf"/>
</dbReference>
<dbReference type="STRING" id="4577.A0A1D6G1T9"/>
<evidence type="ECO:0000256" key="1">
    <source>
        <dbReference type="SAM" id="MobiDB-lite"/>
    </source>
</evidence>
<evidence type="ECO:0000313" key="2">
    <source>
        <dbReference type="EMBL" id="AQK97366.1"/>
    </source>
</evidence>
<dbReference type="EMBL" id="CM000784">
    <property type="protein sequence ID" value="AQK97366.1"/>
    <property type="molecule type" value="Genomic_DNA"/>
</dbReference>
<protein>
    <submittedName>
        <fullName evidence="2">Uncharacterized protein</fullName>
    </submittedName>
</protein>
<dbReference type="Gene3D" id="3.30.70.330">
    <property type="match status" value="1"/>
</dbReference>
<name>A0A1D6G1T9_MAIZE</name>
<dbReference type="AlphaFoldDB" id="A0A1D6G1T9"/>
<accession>A0A1D6G1T9</accession>
<feature type="region of interest" description="Disordered" evidence="1">
    <location>
        <begin position="89"/>
        <end position="142"/>
    </location>
</feature>
<gene>
    <name evidence="2" type="ORF">ZEAMMB73_Zm00001d011601</name>
</gene>
<proteinExistence type="predicted"/>
<dbReference type="ExpressionAtlas" id="A0A1D6G1T9">
    <property type="expression patterns" value="baseline and differential"/>
</dbReference>
<organism evidence="2">
    <name type="scientific">Zea mays</name>
    <name type="common">Maize</name>
    <dbReference type="NCBI Taxonomy" id="4577"/>
    <lineage>
        <taxon>Eukaryota</taxon>
        <taxon>Viridiplantae</taxon>
        <taxon>Streptophyta</taxon>
        <taxon>Embryophyta</taxon>
        <taxon>Tracheophyta</taxon>
        <taxon>Spermatophyta</taxon>
        <taxon>Magnoliopsida</taxon>
        <taxon>Liliopsida</taxon>
        <taxon>Poales</taxon>
        <taxon>Poaceae</taxon>
        <taxon>PACMAD clade</taxon>
        <taxon>Panicoideae</taxon>
        <taxon>Andropogonodae</taxon>
        <taxon>Andropogoneae</taxon>
        <taxon>Tripsacinae</taxon>
        <taxon>Zea</taxon>
    </lineage>
</organism>
<dbReference type="GO" id="GO:0003676">
    <property type="term" value="F:nucleic acid binding"/>
    <property type="evidence" value="ECO:0007669"/>
    <property type="project" value="InterPro"/>
</dbReference>
<feature type="compositionally biased region" description="Basic and acidic residues" evidence="1">
    <location>
        <begin position="107"/>
        <end position="117"/>
    </location>
</feature>
<dbReference type="IntAct" id="A0A1D6G1T9">
    <property type="interactions" value="2"/>
</dbReference>